<dbReference type="InParanoid" id="A0A2H3CTB1"/>
<dbReference type="AlphaFoldDB" id="A0A2H3CTB1"/>
<proteinExistence type="predicted"/>
<name>A0A2H3CTB1_ARMGA</name>
<dbReference type="Proteomes" id="UP000217790">
    <property type="component" value="Unassembled WGS sequence"/>
</dbReference>
<sequence>MNGMVCLRRERAWDVAPFLLHPQAQACSSWTVKKLERLVDLLPRMFIDLDAYVRIQLDSQRHKNQGCKREGGMCLFDVTVRFPFNHSHPTTSPYIFRLSASYSTADDVLTRETAHLNPKSETVAINELFEAFETVSRKQSWCSTATTPASPKEAVNARCNLHHKIFFSLRASYSTFNFQKHSIMTQSLFASKLFGRLLFDF</sequence>
<accession>A0A2H3CTB1</accession>
<gene>
    <name evidence="1" type="ORF">ARMGADRAFT_591549</name>
</gene>
<organism evidence="1 2">
    <name type="scientific">Armillaria gallica</name>
    <name type="common">Bulbous honey fungus</name>
    <name type="synonym">Armillaria bulbosa</name>
    <dbReference type="NCBI Taxonomy" id="47427"/>
    <lineage>
        <taxon>Eukaryota</taxon>
        <taxon>Fungi</taxon>
        <taxon>Dikarya</taxon>
        <taxon>Basidiomycota</taxon>
        <taxon>Agaricomycotina</taxon>
        <taxon>Agaricomycetes</taxon>
        <taxon>Agaricomycetidae</taxon>
        <taxon>Agaricales</taxon>
        <taxon>Marasmiineae</taxon>
        <taxon>Physalacriaceae</taxon>
        <taxon>Armillaria</taxon>
    </lineage>
</organism>
<evidence type="ECO:0000313" key="2">
    <source>
        <dbReference type="Proteomes" id="UP000217790"/>
    </source>
</evidence>
<reference evidence="2" key="1">
    <citation type="journal article" date="2017" name="Nat. Ecol. Evol.">
        <title>Genome expansion and lineage-specific genetic innovations in the forest pathogenic fungi Armillaria.</title>
        <authorList>
            <person name="Sipos G."/>
            <person name="Prasanna A.N."/>
            <person name="Walter M.C."/>
            <person name="O'Connor E."/>
            <person name="Balint B."/>
            <person name="Krizsan K."/>
            <person name="Kiss B."/>
            <person name="Hess J."/>
            <person name="Varga T."/>
            <person name="Slot J."/>
            <person name="Riley R."/>
            <person name="Boka B."/>
            <person name="Rigling D."/>
            <person name="Barry K."/>
            <person name="Lee J."/>
            <person name="Mihaltcheva S."/>
            <person name="LaButti K."/>
            <person name="Lipzen A."/>
            <person name="Waldron R."/>
            <person name="Moloney N.M."/>
            <person name="Sperisen C."/>
            <person name="Kredics L."/>
            <person name="Vagvoelgyi C."/>
            <person name="Patrignani A."/>
            <person name="Fitzpatrick D."/>
            <person name="Nagy I."/>
            <person name="Doyle S."/>
            <person name="Anderson J.B."/>
            <person name="Grigoriev I.V."/>
            <person name="Gueldener U."/>
            <person name="Muensterkoetter M."/>
            <person name="Nagy L.G."/>
        </authorList>
    </citation>
    <scope>NUCLEOTIDE SEQUENCE [LARGE SCALE GENOMIC DNA]</scope>
    <source>
        <strain evidence="2">Ar21-2</strain>
    </source>
</reference>
<protein>
    <submittedName>
        <fullName evidence="1">Uncharacterized protein</fullName>
    </submittedName>
</protein>
<keyword evidence="2" id="KW-1185">Reference proteome</keyword>
<dbReference type="EMBL" id="KZ293693">
    <property type="protein sequence ID" value="PBK85090.1"/>
    <property type="molecule type" value="Genomic_DNA"/>
</dbReference>
<dbReference type="OrthoDB" id="10606911at2759"/>
<evidence type="ECO:0000313" key="1">
    <source>
        <dbReference type="EMBL" id="PBK85090.1"/>
    </source>
</evidence>